<dbReference type="SUPFAM" id="SSF50952">
    <property type="entry name" value="Soluble quinoprotein glucose dehydrogenase"/>
    <property type="match status" value="1"/>
</dbReference>
<evidence type="ECO:0000256" key="3">
    <source>
        <dbReference type="ARBA" id="ARBA00022692"/>
    </source>
</evidence>
<keyword evidence="6" id="KW-0931">ER-Golgi transport</keyword>
<organism evidence="11 12">
    <name type="scientific">Podospora bellae-mahoneyi</name>
    <dbReference type="NCBI Taxonomy" id="2093777"/>
    <lineage>
        <taxon>Eukaryota</taxon>
        <taxon>Fungi</taxon>
        <taxon>Dikarya</taxon>
        <taxon>Ascomycota</taxon>
        <taxon>Pezizomycotina</taxon>
        <taxon>Sordariomycetes</taxon>
        <taxon>Sordariomycetidae</taxon>
        <taxon>Sordariales</taxon>
        <taxon>Podosporaceae</taxon>
        <taxon>Podospora</taxon>
    </lineage>
</organism>
<comment type="similarity">
    <text evidence="10">Belongs to the WD repeat SEC12 family.</text>
</comment>
<dbReference type="PANTHER" id="PTHR23284">
    <property type="entry name" value="PROLACTIN REGULATORY ELEMENT BINDING PROTEIN"/>
    <property type="match status" value="1"/>
</dbReference>
<proteinExistence type="inferred from homology"/>
<evidence type="ECO:0000313" key="11">
    <source>
        <dbReference type="EMBL" id="KAK4639067.1"/>
    </source>
</evidence>
<evidence type="ECO:0000256" key="1">
    <source>
        <dbReference type="ARBA" id="ARBA00022448"/>
    </source>
</evidence>
<keyword evidence="4 10" id="KW-0677">Repeat</keyword>
<dbReference type="Gene3D" id="2.130.10.10">
    <property type="entry name" value="YVTN repeat-like/Quinoprotein amine dehydrogenase"/>
    <property type="match status" value="1"/>
</dbReference>
<dbReference type="PANTHER" id="PTHR23284:SF0">
    <property type="entry name" value="PROLACTIN REGULATORY ELEMENT-BINDING PROTEIN"/>
    <property type="match status" value="1"/>
</dbReference>
<evidence type="ECO:0000256" key="5">
    <source>
        <dbReference type="ARBA" id="ARBA00022824"/>
    </source>
</evidence>
<dbReference type="Proteomes" id="UP001322138">
    <property type="component" value="Unassembled WGS sequence"/>
</dbReference>
<accession>A0ABR0F8P5</accession>
<evidence type="ECO:0000256" key="2">
    <source>
        <dbReference type="ARBA" id="ARBA00022574"/>
    </source>
</evidence>
<name>A0ABR0F8P5_9PEZI</name>
<keyword evidence="2 10" id="KW-0853">WD repeat</keyword>
<comment type="function">
    <text evidence="10">Guanine nucleotide-exchange factor (GEF) required for the formation or budding of transport vesicles from the ER.</text>
</comment>
<keyword evidence="7 10" id="KW-0653">Protein transport</keyword>
<evidence type="ECO:0000256" key="9">
    <source>
        <dbReference type="ARBA" id="ARBA00023136"/>
    </source>
</evidence>
<comment type="subcellular location">
    <subcellularLocation>
        <location evidence="10">Endoplasmic reticulum membrane</location>
        <topology evidence="10">Single-pass type II membrane protein</topology>
    </subcellularLocation>
    <subcellularLocation>
        <location evidence="10">Golgi apparatus membrane</location>
        <topology evidence="10">Single-pass type II membrane protein</topology>
    </subcellularLocation>
</comment>
<comment type="caution">
    <text evidence="11">The sequence shown here is derived from an EMBL/GenBank/DDBJ whole genome shotgun (WGS) entry which is preliminary data.</text>
</comment>
<sequence length="634" mass="67403">MAPLIPSAEIRLSYPLYALDFDPQDANRLVVGGGGGAGGTGVGNQISVLDTSTKEALQVVSEIELSRAEDSVNTIAVGPRKKNSVPVYAGINSSEDDIKKGKNEHFRVFSADLPSKTKAAAGGPKITEVSRSSFFTTTDTEAYQRVLRISQPYEGVKQIGAAATGVYRAAKDPQIAIFDIPSASGNNTAPKLRGNLELVKEAMDLDIIQISGDGYQLVYCDDYDIHTLDISNKGDSKDLYTVWTMPHDESMGAKARPSFRSIRYLTPTFVLCVANLPQAGGSILQGFRLPNPADIGKEGKEGKARLALSVHLPKNVRRGTGLAVRNLSPPASPSQEQGDAQFVIAVTGQDSSITLYTLEHQALAGLTLIANCHIITTLKEVHPGPISGLAFSTFVPPASGSKVPATVKLASIGSLGNTCVVHTIPLKKLPSSTTVSSSVKSLVPARYVVALKSHGPGHKGFLSFIAISAIVIALLAQALMEINGLAPPYLGTKNVVPASWQAPYMKGLREEQARLKKEGGGQLADILGQPREGVPRVVIKQQGEWDSAMAEGAGAVKMVLKQEEGSGEVKMVEEEKLGEGEKGKEWEELPVEQQELWKKALKKAGHWGEDVGEAVFKGVLFGEIGGLVGAFVRG</sequence>
<protein>
    <recommendedName>
        <fullName evidence="10">Guanine nucleotide-exchange factor SEC12</fullName>
    </recommendedName>
</protein>
<evidence type="ECO:0000313" key="12">
    <source>
        <dbReference type="Proteomes" id="UP001322138"/>
    </source>
</evidence>
<dbReference type="RefSeq" id="XP_062728043.1">
    <property type="nucleotide sequence ID" value="XM_062881781.1"/>
</dbReference>
<keyword evidence="9" id="KW-0472">Membrane</keyword>
<dbReference type="InterPro" id="IPR011041">
    <property type="entry name" value="Quinoprot_gluc/sorb_DH_b-prop"/>
</dbReference>
<evidence type="ECO:0000256" key="8">
    <source>
        <dbReference type="ARBA" id="ARBA00022989"/>
    </source>
</evidence>
<keyword evidence="12" id="KW-1185">Reference proteome</keyword>
<keyword evidence="8" id="KW-1133">Transmembrane helix</keyword>
<dbReference type="InterPro" id="IPR045260">
    <property type="entry name" value="Sec12-like"/>
</dbReference>
<evidence type="ECO:0000256" key="6">
    <source>
        <dbReference type="ARBA" id="ARBA00022892"/>
    </source>
</evidence>
<dbReference type="GeneID" id="87901263"/>
<reference evidence="11 12" key="1">
    <citation type="journal article" date="2023" name="bioRxiv">
        <title>High-quality genome assemblies of four members of thePodospora anserinaspecies complex.</title>
        <authorList>
            <person name="Ament-Velasquez S.L."/>
            <person name="Vogan A.A."/>
            <person name="Wallerman O."/>
            <person name="Hartmann F."/>
            <person name="Gautier V."/>
            <person name="Silar P."/>
            <person name="Giraud T."/>
            <person name="Johannesson H."/>
        </authorList>
    </citation>
    <scope>NUCLEOTIDE SEQUENCE [LARGE SCALE GENOMIC DNA]</scope>
    <source>
        <strain evidence="11 12">CBS 112042</strain>
    </source>
</reference>
<dbReference type="InterPro" id="IPR015943">
    <property type="entry name" value="WD40/YVTN_repeat-like_dom_sf"/>
</dbReference>
<evidence type="ECO:0000256" key="4">
    <source>
        <dbReference type="ARBA" id="ARBA00022737"/>
    </source>
</evidence>
<evidence type="ECO:0000256" key="10">
    <source>
        <dbReference type="RuleBase" id="RU369019"/>
    </source>
</evidence>
<gene>
    <name evidence="11" type="ORF">QC761_701920</name>
</gene>
<dbReference type="EMBL" id="JAFFGZ010000009">
    <property type="protein sequence ID" value="KAK4639067.1"/>
    <property type="molecule type" value="Genomic_DNA"/>
</dbReference>
<keyword evidence="1 10" id="KW-0813">Transport</keyword>
<evidence type="ECO:0000256" key="7">
    <source>
        <dbReference type="ARBA" id="ARBA00022927"/>
    </source>
</evidence>
<keyword evidence="3" id="KW-0812">Transmembrane</keyword>
<keyword evidence="5 10" id="KW-0256">Endoplasmic reticulum</keyword>